<dbReference type="GO" id="GO:0030414">
    <property type="term" value="F:peptidase inhibitor activity"/>
    <property type="evidence" value="ECO:0007669"/>
    <property type="project" value="TreeGrafter"/>
</dbReference>
<evidence type="ECO:0000313" key="2">
    <source>
        <dbReference type="EMBL" id="KAK4210482.1"/>
    </source>
</evidence>
<feature type="region of interest" description="Disordered" evidence="1">
    <location>
        <begin position="90"/>
        <end position="119"/>
    </location>
</feature>
<comment type="caution">
    <text evidence="2">The sequence shown here is derived from an EMBL/GenBank/DDBJ whole genome shotgun (WGS) entry which is preliminary data.</text>
</comment>
<reference evidence="2" key="1">
    <citation type="journal article" date="2023" name="Mol. Phylogenet. Evol.">
        <title>Genome-scale phylogeny and comparative genomics of the fungal order Sordariales.</title>
        <authorList>
            <person name="Hensen N."/>
            <person name="Bonometti L."/>
            <person name="Westerberg I."/>
            <person name="Brannstrom I.O."/>
            <person name="Guillou S."/>
            <person name="Cros-Aarteil S."/>
            <person name="Calhoun S."/>
            <person name="Haridas S."/>
            <person name="Kuo A."/>
            <person name="Mondo S."/>
            <person name="Pangilinan J."/>
            <person name="Riley R."/>
            <person name="LaButti K."/>
            <person name="Andreopoulos B."/>
            <person name="Lipzen A."/>
            <person name="Chen C."/>
            <person name="Yan M."/>
            <person name="Daum C."/>
            <person name="Ng V."/>
            <person name="Clum A."/>
            <person name="Steindorff A."/>
            <person name="Ohm R.A."/>
            <person name="Martin F."/>
            <person name="Silar P."/>
            <person name="Natvig D.O."/>
            <person name="Lalanne C."/>
            <person name="Gautier V."/>
            <person name="Ament-Velasquez S.L."/>
            <person name="Kruys A."/>
            <person name="Hutchinson M.I."/>
            <person name="Powell A.J."/>
            <person name="Barry K."/>
            <person name="Miller A.N."/>
            <person name="Grigoriev I.V."/>
            <person name="Debuchy R."/>
            <person name="Gladieux P."/>
            <person name="Hiltunen Thoren M."/>
            <person name="Johannesson H."/>
        </authorList>
    </citation>
    <scope>NUCLEOTIDE SEQUENCE</scope>
    <source>
        <strain evidence="2">PSN293</strain>
    </source>
</reference>
<proteinExistence type="predicted"/>
<evidence type="ECO:0000256" key="1">
    <source>
        <dbReference type="SAM" id="MobiDB-lite"/>
    </source>
</evidence>
<dbReference type="PANTHER" id="PTHR11362">
    <property type="entry name" value="PHOSPHATIDYLETHANOLAMINE-BINDING PROTEIN"/>
    <property type="match status" value="1"/>
</dbReference>
<dbReference type="EMBL" id="MU858173">
    <property type="protein sequence ID" value="KAK4210482.1"/>
    <property type="molecule type" value="Genomic_DNA"/>
</dbReference>
<dbReference type="Gene3D" id="3.90.280.10">
    <property type="entry name" value="PEBP-like"/>
    <property type="match status" value="1"/>
</dbReference>
<evidence type="ECO:0000313" key="3">
    <source>
        <dbReference type="Proteomes" id="UP001301769"/>
    </source>
</evidence>
<reference evidence="2" key="2">
    <citation type="submission" date="2023-05" db="EMBL/GenBank/DDBJ databases">
        <authorList>
            <consortium name="Lawrence Berkeley National Laboratory"/>
            <person name="Steindorff A."/>
            <person name="Hensen N."/>
            <person name="Bonometti L."/>
            <person name="Westerberg I."/>
            <person name="Brannstrom I.O."/>
            <person name="Guillou S."/>
            <person name="Cros-Aarteil S."/>
            <person name="Calhoun S."/>
            <person name="Haridas S."/>
            <person name="Kuo A."/>
            <person name="Mondo S."/>
            <person name="Pangilinan J."/>
            <person name="Riley R."/>
            <person name="Labutti K."/>
            <person name="Andreopoulos B."/>
            <person name="Lipzen A."/>
            <person name="Chen C."/>
            <person name="Yanf M."/>
            <person name="Daum C."/>
            <person name="Ng V."/>
            <person name="Clum A."/>
            <person name="Ohm R."/>
            <person name="Martin F."/>
            <person name="Silar P."/>
            <person name="Natvig D."/>
            <person name="Lalanne C."/>
            <person name="Gautier V."/>
            <person name="Ament-Velasquez S.L."/>
            <person name="Kruys A."/>
            <person name="Hutchinson M.I."/>
            <person name="Powell A.J."/>
            <person name="Barry K."/>
            <person name="Miller A.N."/>
            <person name="Grigoriev I.V."/>
            <person name="Debuchy R."/>
            <person name="Gladieux P."/>
            <person name="Thoren M.H."/>
            <person name="Johannesson H."/>
        </authorList>
    </citation>
    <scope>NUCLEOTIDE SEQUENCE</scope>
    <source>
        <strain evidence="2">PSN293</strain>
    </source>
</reference>
<dbReference type="InterPro" id="IPR008914">
    <property type="entry name" value="PEBP"/>
</dbReference>
<dbReference type="InterPro" id="IPR036610">
    <property type="entry name" value="PEBP-like_sf"/>
</dbReference>
<dbReference type="Proteomes" id="UP001301769">
    <property type="component" value="Unassembled WGS sequence"/>
</dbReference>
<name>A0AAN6Y5G5_9PEZI</name>
<sequence length="268" mass="28504">MPKEAPSITSTLASLASLSSTRSPAPLKIHFPTTNTTVSSPGVHLTKEATSPSPIYSISASALSHLTFPNCDLSPSTSASTESSLSSASASTSALQSGQASASAGRRRSSGISLRPDPAQLHSQPRYMVVALDLDAPFPSVPLMAPLLHGVQADLVLSTDEIDEGEEYIPLEVASLDSAEGYGECVNHVVDYIGPSPPPTSSPHRYMFMLWEQPRGLTRARIAEEVKLGNGYGHGDHMGIKGRARWDQEGFEKRLGLERVVGGNYFVC</sequence>
<organism evidence="2 3">
    <name type="scientific">Rhypophila decipiens</name>
    <dbReference type="NCBI Taxonomy" id="261697"/>
    <lineage>
        <taxon>Eukaryota</taxon>
        <taxon>Fungi</taxon>
        <taxon>Dikarya</taxon>
        <taxon>Ascomycota</taxon>
        <taxon>Pezizomycotina</taxon>
        <taxon>Sordariomycetes</taxon>
        <taxon>Sordariomycetidae</taxon>
        <taxon>Sordariales</taxon>
        <taxon>Naviculisporaceae</taxon>
        <taxon>Rhypophila</taxon>
    </lineage>
</organism>
<dbReference type="GO" id="GO:0046578">
    <property type="term" value="P:regulation of Ras protein signal transduction"/>
    <property type="evidence" value="ECO:0007669"/>
    <property type="project" value="TreeGrafter"/>
</dbReference>
<dbReference type="GO" id="GO:0030162">
    <property type="term" value="P:regulation of proteolysis"/>
    <property type="evidence" value="ECO:0007669"/>
    <property type="project" value="TreeGrafter"/>
</dbReference>
<gene>
    <name evidence="2" type="ORF">QBC37DRAFT_442712</name>
</gene>
<protein>
    <submittedName>
        <fullName evidence="2">Phosphatidylethanolamine-binding protein</fullName>
    </submittedName>
</protein>
<accession>A0AAN6Y5G5</accession>
<feature type="compositionally biased region" description="Low complexity" evidence="1">
    <location>
        <begin position="90"/>
        <end position="104"/>
    </location>
</feature>
<dbReference type="SUPFAM" id="SSF49777">
    <property type="entry name" value="PEBP-like"/>
    <property type="match status" value="1"/>
</dbReference>
<dbReference type="Pfam" id="PF01161">
    <property type="entry name" value="PBP"/>
    <property type="match status" value="1"/>
</dbReference>
<dbReference type="GO" id="GO:0005543">
    <property type="term" value="F:phospholipid binding"/>
    <property type="evidence" value="ECO:0007669"/>
    <property type="project" value="TreeGrafter"/>
</dbReference>
<dbReference type="AlphaFoldDB" id="A0AAN6Y5G5"/>
<keyword evidence="3" id="KW-1185">Reference proteome</keyword>
<dbReference type="InterPro" id="IPR035810">
    <property type="entry name" value="PEBP_euk"/>
</dbReference>
<dbReference type="PANTHER" id="PTHR11362:SF78">
    <property type="entry name" value="PROTEASE INHIBITOR"/>
    <property type="match status" value="1"/>
</dbReference>